<keyword evidence="3" id="KW-1185">Reference proteome</keyword>
<evidence type="ECO:0000313" key="2">
    <source>
        <dbReference type="EMBL" id="RXW13907.1"/>
    </source>
</evidence>
<dbReference type="Proteomes" id="UP000290288">
    <property type="component" value="Unassembled WGS sequence"/>
</dbReference>
<name>A0A4Q2D3M5_9AGAR</name>
<organism evidence="2 3">
    <name type="scientific">Candolleomyces aberdarensis</name>
    <dbReference type="NCBI Taxonomy" id="2316362"/>
    <lineage>
        <taxon>Eukaryota</taxon>
        <taxon>Fungi</taxon>
        <taxon>Dikarya</taxon>
        <taxon>Basidiomycota</taxon>
        <taxon>Agaricomycotina</taxon>
        <taxon>Agaricomycetes</taxon>
        <taxon>Agaricomycetidae</taxon>
        <taxon>Agaricales</taxon>
        <taxon>Agaricineae</taxon>
        <taxon>Psathyrellaceae</taxon>
        <taxon>Candolleomyces</taxon>
    </lineage>
</organism>
<evidence type="ECO:0000256" key="1">
    <source>
        <dbReference type="SAM" id="MobiDB-lite"/>
    </source>
</evidence>
<sequence>AYARPRYPHFQHQQRQPSYYPPQGYSAQADYYGEYDYGYDYDYNEGHRYDYPYQQEDYSPEQHHRHPPAPSD</sequence>
<dbReference type="AlphaFoldDB" id="A0A4Q2D3M5"/>
<proteinExistence type="predicted"/>
<reference evidence="2 3" key="1">
    <citation type="submission" date="2019-01" db="EMBL/GenBank/DDBJ databases">
        <title>Draft genome sequence of Psathyrella aberdarensis IHI B618.</title>
        <authorList>
            <person name="Buettner E."/>
            <person name="Kellner H."/>
        </authorList>
    </citation>
    <scope>NUCLEOTIDE SEQUENCE [LARGE SCALE GENOMIC DNA]</scope>
    <source>
        <strain evidence="2 3">IHI B618</strain>
    </source>
</reference>
<evidence type="ECO:0000313" key="3">
    <source>
        <dbReference type="Proteomes" id="UP000290288"/>
    </source>
</evidence>
<feature type="region of interest" description="Disordered" evidence="1">
    <location>
        <begin position="43"/>
        <end position="72"/>
    </location>
</feature>
<feature type="non-terminal residue" evidence="2">
    <location>
        <position position="1"/>
    </location>
</feature>
<feature type="region of interest" description="Disordered" evidence="1">
    <location>
        <begin position="1"/>
        <end position="27"/>
    </location>
</feature>
<feature type="compositionally biased region" description="Basic residues" evidence="1">
    <location>
        <begin position="63"/>
        <end position="72"/>
    </location>
</feature>
<dbReference type="EMBL" id="SDEE01000803">
    <property type="protein sequence ID" value="RXW13907.1"/>
    <property type="molecule type" value="Genomic_DNA"/>
</dbReference>
<protein>
    <submittedName>
        <fullName evidence="2">Uncharacterized protein</fullName>
    </submittedName>
</protein>
<gene>
    <name evidence="2" type="ORF">EST38_g11945</name>
</gene>
<accession>A0A4Q2D3M5</accession>
<comment type="caution">
    <text evidence="2">The sequence shown here is derived from an EMBL/GenBank/DDBJ whole genome shotgun (WGS) entry which is preliminary data.</text>
</comment>